<keyword evidence="2" id="KW-1185">Reference proteome</keyword>
<evidence type="ECO:0000313" key="2">
    <source>
        <dbReference type="Proteomes" id="UP001189429"/>
    </source>
</evidence>
<proteinExistence type="predicted"/>
<reference evidence="1" key="1">
    <citation type="submission" date="2023-10" db="EMBL/GenBank/DDBJ databases">
        <authorList>
            <person name="Chen Y."/>
            <person name="Shah S."/>
            <person name="Dougan E. K."/>
            <person name="Thang M."/>
            <person name="Chan C."/>
        </authorList>
    </citation>
    <scope>NUCLEOTIDE SEQUENCE [LARGE SCALE GENOMIC DNA]</scope>
</reference>
<evidence type="ECO:0000313" key="1">
    <source>
        <dbReference type="EMBL" id="CAK0859481.1"/>
    </source>
</evidence>
<dbReference type="EMBL" id="CAUYUJ010015906">
    <property type="protein sequence ID" value="CAK0859481.1"/>
    <property type="molecule type" value="Genomic_DNA"/>
</dbReference>
<organism evidence="1 2">
    <name type="scientific">Prorocentrum cordatum</name>
    <dbReference type="NCBI Taxonomy" id="2364126"/>
    <lineage>
        <taxon>Eukaryota</taxon>
        <taxon>Sar</taxon>
        <taxon>Alveolata</taxon>
        <taxon>Dinophyceae</taxon>
        <taxon>Prorocentrales</taxon>
        <taxon>Prorocentraceae</taxon>
        <taxon>Prorocentrum</taxon>
    </lineage>
</organism>
<dbReference type="Proteomes" id="UP001189429">
    <property type="component" value="Unassembled WGS sequence"/>
</dbReference>
<feature type="non-terminal residue" evidence="1">
    <location>
        <position position="217"/>
    </location>
</feature>
<sequence length="217" mass="23254">MRAAASLAAAAAALLRLRAAPAAARADTERLLRAAAVEAEATSRAKCAARLLSCVFLVYLLTYLAAFKEEAGCSGRCMQAKVPRPVPARSAAVTEELLRAAVQEVEAEAARVRGALRRAGGRLGVDGRALARVWSKAFTFTARHTLSVPPFCLLVPVLLLKARLCPACRMSPFFADLSPWQGLGTHLFSLTARLSSVSALVPPFAIRCWLRGRSQRN</sequence>
<gene>
    <name evidence="1" type="ORF">PCOR1329_LOCUS48833</name>
</gene>
<accession>A0ABN9UK97</accession>
<name>A0ABN9UK97_9DINO</name>
<comment type="caution">
    <text evidence="1">The sequence shown here is derived from an EMBL/GenBank/DDBJ whole genome shotgun (WGS) entry which is preliminary data.</text>
</comment>
<protein>
    <submittedName>
        <fullName evidence="1">Uncharacterized protein</fullName>
    </submittedName>
</protein>